<dbReference type="AlphaFoldDB" id="A0AA36JB39"/>
<evidence type="ECO:0008006" key="5">
    <source>
        <dbReference type="Google" id="ProtNLM"/>
    </source>
</evidence>
<sequence length="297" mass="32663">MEEVLDRPSLNPFQFDPTRLAQDSQRLSRRDAMSVQLQILNQPLGEPIASRIPDPFDATSRHASAVVPRGLRAEIPEELKDHVQAEEYQDLKEQVDGAFQALALAAKRLRPLRLCLYTIQSLILVSIVAIALLDLFFDEDLELAVYVAEAVVVAGGTFGVLLGMALLHRRLASASQTCEQRLQEVLNEKSAQLRLLTLKLNSRPQAWSVPKFGMTVQPDMQEFLALTKARVEDLGTSVGTESTQTDDALERDDAKEGDTKEGDAKDGDAKDGDAEEGDAEEGAEESHESKKRTVVGV</sequence>
<evidence type="ECO:0000256" key="1">
    <source>
        <dbReference type="SAM" id="MobiDB-lite"/>
    </source>
</evidence>
<gene>
    <name evidence="3" type="ORF">EVOR1521_LOCUS24846</name>
</gene>
<keyword evidence="2" id="KW-0472">Membrane</keyword>
<evidence type="ECO:0000256" key="2">
    <source>
        <dbReference type="SAM" id="Phobius"/>
    </source>
</evidence>
<dbReference type="Proteomes" id="UP001178507">
    <property type="component" value="Unassembled WGS sequence"/>
</dbReference>
<feature type="compositionally biased region" description="Basic and acidic residues" evidence="1">
    <location>
        <begin position="251"/>
        <end position="272"/>
    </location>
</feature>
<keyword evidence="2" id="KW-0812">Transmembrane</keyword>
<proteinExistence type="predicted"/>
<keyword evidence="2" id="KW-1133">Transmembrane helix</keyword>
<name>A0AA36JB39_9DINO</name>
<keyword evidence="4" id="KW-1185">Reference proteome</keyword>
<feature type="compositionally biased region" description="Acidic residues" evidence="1">
    <location>
        <begin position="273"/>
        <end position="283"/>
    </location>
</feature>
<dbReference type="EMBL" id="CAUJNA010003429">
    <property type="protein sequence ID" value="CAJ1401758.1"/>
    <property type="molecule type" value="Genomic_DNA"/>
</dbReference>
<evidence type="ECO:0000313" key="4">
    <source>
        <dbReference type="Proteomes" id="UP001178507"/>
    </source>
</evidence>
<protein>
    <recommendedName>
        <fullName evidence="5">Transmembrane protein</fullName>
    </recommendedName>
</protein>
<feature type="compositionally biased region" description="Polar residues" evidence="1">
    <location>
        <begin position="237"/>
        <end position="246"/>
    </location>
</feature>
<organism evidence="3 4">
    <name type="scientific">Effrenium voratum</name>
    <dbReference type="NCBI Taxonomy" id="2562239"/>
    <lineage>
        <taxon>Eukaryota</taxon>
        <taxon>Sar</taxon>
        <taxon>Alveolata</taxon>
        <taxon>Dinophyceae</taxon>
        <taxon>Suessiales</taxon>
        <taxon>Symbiodiniaceae</taxon>
        <taxon>Effrenium</taxon>
    </lineage>
</organism>
<comment type="caution">
    <text evidence="3">The sequence shown here is derived from an EMBL/GenBank/DDBJ whole genome shotgun (WGS) entry which is preliminary data.</text>
</comment>
<accession>A0AA36JB39</accession>
<feature type="region of interest" description="Disordered" evidence="1">
    <location>
        <begin position="235"/>
        <end position="297"/>
    </location>
</feature>
<feature type="transmembrane region" description="Helical" evidence="2">
    <location>
        <begin position="114"/>
        <end position="137"/>
    </location>
</feature>
<feature type="transmembrane region" description="Helical" evidence="2">
    <location>
        <begin position="143"/>
        <end position="167"/>
    </location>
</feature>
<evidence type="ECO:0000313" key="3">
    <source>
        <dbReference type="EMBL" id="CAJ1401758.1"/>
    </source>
</evidence>
<reference evidence="3" key="1">
    <citation type="submission" date="2023-08" db="EMBL/GenBank/DDBJ databases">
        <authorList>
            <person name="Chen Y."/>
            <person name="Shah S."/>
            <person name="Dougan E. K."/>
            <person name="Thang M."/>
            <person name="Chan C."/>
        </authorList>
    </citation>
    <scope>NUCLEOTIDE SEQUENCE</scope>
</reference>